<keyword evidence="2" id="KW-0812">Transmembrane</keyword>
<organism evidence="4 5">
    <name type="scientific">Candidatus Colimorpha enterica</name>
    <dbReference type="NCBI Taxonomy" id="3083063"/>
    <lineage>
        <taxon>Bacteria</taxon>
        <taxon>Pseudomonadati</taxon>
        <taxon>Bacteroidota</taxon>
        <taxon>Bacteroidia</taxon>
        <taxon>Bacteroidales</taxon>
        <taxon>Candidatus Colimorpha</taxon>
    </lineage>
</organism>
<keyword evidence="2" id="KW-0472">Membrane</keyword>
<reference evidence="4" key="1">
    <citation type="submission" date="2012-11" db="EMBL/GenBank/DDBJ databases">
        <title>Dependencies among metagenomic species, viruses, plasmids and units of genetic variation.</title>
        <authorList>
            <person name="Nielsen H.B."/>
            <person name="Almeida M."/>
            <person name="Juncker A.S."/>
            <person name="Rasmussen S."/>
            <person name="Li J."/>
            <person name="Sunagawa S."/>
            <person name="Plichta D."/>
            <person name="Gautier L."/>
            <person name="Le Chatelier E."/>
            <person name="Peletier E."/>
            <person name="Bonde I."/>
            <person name="Nielsen T."/>
            <person name="Manichanh C."/>
            <person name="Arumugam M."/>
            <person name="Batto J."/>
            <person name="Santos M.B.Q.D."/>
            <person name="Blom N."/>
            <person name="Borruel N."/>
            <person name="Burgdorf K.S."/>
            <person name="Boumezbeur F."/>
            <person name="Casellas F."/>
            <person name="Dore J."/>
            <person name="Guarner F."/>
            <person name="Hansen T."/>
            <person name="Hildebrand F."/>
            <person name="Kaas R.S."/>
            <person name="Kennedy S."/>
            <person name="Kristiansen K."/>
            <person name="Kultima J.R."/>
            <person name="Leonard P."/>
            <person name="Levenez F."/>
            <person name="Lund O."/>
            <person name="Moumen B."/>
            <person name="Le Paslier D."/>
            <person name="Pons N."/>
            <person name="Pedersen O."/>
            <person name="Prifti E."/>
            <person name="Qin J."/>
            <person name="Raes J."/>
            <person name="Tap J."/>
            <person name="Tims S."/>
            <person name="Ussery D.W."/>
            <person name="Yamada T."/>
            <person name="MetaHit consortium"/>
            <person name="Renault P."/>
            <person name="Sicheritz-Ponten T."/>
            <person name="Bork P."/>
            <person name="Wang J."/>
            <person name="Brunak S."/>
            <person name="Ehrlich S.D."/>
        </authorList>
    </citation>
    <scope>NUCLEOTIDE SEQUENCE [LARGE SCALE GENOMIC DNA]</scope>
</reference>
<protein>
    <recommendedName>
        <fullName evidence="6">Gram-positive cocci surface proteins LPxTG domain-containing protein</fullName>
    </recommendedName>
</protein>
<gene>
    <name evidence="4" type="ORF">BN580_02103</name>
</gene>
<evidence type="ECO:0000313" key="5">
    <source>
        <dbReference type="Proteomes" id="UP000017938"/>
    </source>
</evidence>
<sequence length="295" mass="31112">MKKTLTAVLSLILALFMGMTAFAEGLDISANPTEEAMTETEEGVYEVSVPTHPRIKANLEAGIEFGVNFSFRNHDWININLVNEANFPQAENSYLGKSGVTLLLQAADCSFMARIVTPETSWDAPLGDFGGRDENINYFGNGQWHKVSVSKKDGKWSLRVNGVEAFGELTEAQSAALDTLLGGESGFVSFGCSSGKGFYYVCSGAVADRKIGESKSEAENTTVPATEPPAESTEKPGTAKDTKGTDATPTSAPATEKPSDGGNGGGNTVIYIVAGAVIVIAAAVIIVSLVKKKKK</sequence>
<evidence type="ECO:0000256" key="3">
    <source>
        <dbReference type="SAM" id="SignalP"/>
    </source>
</evidence>
<keyword evidence="3" id="KW-0732">Signal</keyword>
<evidence type="ECO:0000313" key="4">
    <source>
        <dbReference type="EMBL" id="CDC76276.1"/>
    </source>
</evidence>
<dbReference type="Proteomes" id="UP000017938">
    <property type="component" value="Unassembled WGS sequence"/>
</dbReference>
<feature type="signal peptide" evidence="3">
    <location>
        <begin position="1"/>
        <end position="23"/>
    </location>
</feature>
<evidence type="ECO:0008006" key="6">
    <source>
        <dbReference type="Google" id="ProtNLM"/>
    </source>
</evidence>
<dbReference type="STRING" id="1263015.BN580_02103"/>
<feature type="transmembrane region" description="Helical" evidence="2">
    <location>
        <begin position="269"/>
        <end position="290"/>
    </location>
</feature>
<proteinExistence type="predicted"/>
<evidence type="ECO:0000256" key="2">
    <source>
        <dbReference type="SAM" id="Phobius"/>
    </source>
</evidence>
<accession>R6U852</accession>
<feature type="compositionally biased region" description="Basic and acidic residues" evidence="1">
    <location>
        <begin position="232"/>
        <end position="244"/>
    </location>
</feature>
<keyword evidence="2" id="KW-1133">Transmembrane helix</keyword>
<name>R6U852_9BACT</name>
<comment type="caution">
    <text evidence="4">The sequence shown here is derived from an EMBL/GenBank/DDBJ whole genome shotgun (WGS) entry which is preliminary data.</text>
</comment>
<feature type="chain" id="PRO_5004433015" description="Gram-positive cocci surface proteins LPxTG domain-containing protein" evidence="3">
    <location>
        <begin position="24"/>
        <end position="295"/>
    </location>
</feature>
<dbReference type="AlphaFoldDB" id="R6U852"/>
<feature type="region of interest" description="Disordered" evidence="1">
    <location>
        <begin position="213"/>
        <end position="263"/>
    </location>
</feature>
<dbReference type="EMBL" id="CBFW010000359">
    <property type="protein sequence ID" value="CDC76276.1"/>
    <property type="molecule type" value="Genomic_DNA"/>
</dbReference>
<evidence type="ECO:0000256" key="1">
    <source>
        <dbReference type="SAM" id="MobiDB-lite"/>
    </source>
</evidence>